<accession>A0A9P4G9T8</accession>
<dbReference type="RefSeq" id="XP_040784214.1">
    <property type="nucleotide sequence ID" value="XM_040934001.1"/>
</dbReference>
<dbReference type="AlphaFoldDB" id="A0A9P4G9T8"/>
<dbReference type="EMBL" id="ML976618">
    <property type="protein sequence ID" value="KAF1841651.1"/>
    <property type="molecule type" value="Genomic_DNA"/>
</dbReference>
<dbReference type="SUPFAM" id="SSF53474">
    <property type="entry name" value="alpha/beta-Hydrolases"/>
    <property type="match status" value="1"/>
</dbReference>
<organism evidence="2 3">
    <name type="scientific">Cucurbitaria berberidis CBS 394.84</name>
    <dbReference type="NCBI Taxonomy" id="1168544"/>
    <lineage>
        <taxon>Eukaryota</taxon>
        <taxon>Fungi</taxon>
        <taxon>Dikarya</taxon>
        <taxon>Ascomycota</taxon>
        <taxon>Pezizomycotina</taxon>
        <taxon>Dothideomycetes</taxon>
        <taxon>Pleosporomycetidae</taxon>
        <taxon>Pleosporales</taxon>
        <taxon>Pleosporineae</taxon>
        <taxon>Cucurbitariaceae</taxon>
        <taxon>Cucurbitaria</taxon>
    </lineage>
</organism>
<dbReference type="GO" id="GO:0016020">
    <property type="term" value="C:membrane"/>
    <property type="evidence" value="ECO:0007669"/>
    <property type="project" value="TreeGrafter"/>
</dbReference>
<name>A0A9P4G9T8_9PLEO</name>
<evidence type="ECO:0000259" key="1">
    <source>
        <dbReference type="Pfam" id="PF12697"/>
    </source>
</evidence>
<evidence type="ECO:0000313" key="3">
    <source>
        <dbReference type="Proteomes" id="UP000800039"/>
    </source>
</evidence>
<dbReference type="InterPro" id="IPR000073">
    <property type="entry name" value="AB_hydrolase_1"/>
</dbReference>
<comment type="caution">
    <text evidence="2">The sequence shown here is derived from an EMBL/GenBank/DDBJ whole genome shotgun (WGS) entry which is preliminary data.</text>
</comment>
<dbReference type="Gene3D" id="3.40.50.1820">
    <property type="entry name" value="alpha/beta hydrolase"/>
    <property type="match status" value="1"/>
</dbReference>
<proteinExistence type="predicted"/>
<dbReference type="Pfam" id="PF12697">
    <property type="entry name" value="Abhydrolase_6"/>
    <property type="match status" value="1"/>
</dbReference>
<feature type="domain" description="AB hydrolase-1" evidence="1">
    <location>
        <begin position="57"/>
        <end position="355"/>
    </location>
</feature>
<dbReference type="Proteomes" id="UP000800039">
    <property type="component" value="Unassembled WGS sequence"/>
</dbReference>
<reference evidence="2" key="1">
    <citation type="submission" date="2020-01" db="EMBL/GenBank/DDBJ databases">
        <authorList>
            <consortium name="DOE Joint Genome Institute"/>
            <person name="Haridas S."/>
            <person name="Albert R."/>
            <person name="Binder M."/>
            <person name="Bloem J."/>
            <person name="Labutti K."/>
            <person name="Salamov A."/>
            <person name="Andreopoulos B."/>
            <person name="Baker S.E."/>
            <person name="Barry K."/>
            <person name="Bills G."/>
            <person name="Bluhm B.H."/>
            <person name="Cannon C."/>
            <person name="Castanera R."/>
            <person name="Culley D.E."/>
            <person name="Daum C."/>
            <person name="Ezra D."/>
            <person name="Gonzalez J.B."/>
            <person name="Henrissat B."/>
            <person name="Kuo A."/>
            <person name="Liang C."/>
            <person name="Lipzen A."/>
            <person name="Lutzoni F."/>
            <person name="Magnuson J."/>
            <person name="Mondo S."/>
            <person name="Nolan M."/>
            <person name="Ohm R."/>
            <person name="Pangilinan J."/>
            <person name="Park H.-J."/>
            <person name="Ramirez L."/>
            <person name="Alfaro M."/>
            <person name="Sun H."/>
            <person name="Tritt A."/>
            <person name="Yoshinaga Y."/>
            <person name="Zwiers L.-H."/>
            <person name="Turgeon B.G."/>
            <person name="Goodwin S.B."/>
            <person name="Spatafora J.W."/>
            <person name="Crous P.W."/>
            <person name="Grigoriev I.V."/>
        </authorList>
    </citation>
    <scope>NUCLEOTIDE SEQUENCE</scope>
    <source>
        <strain evidence="2">CBS 394.84</strain>
    </source>
</reference>
<dbReference type="GeneID" id="63851252"/>
<dbReference type="PANTHER" id="PTHR43798:SF33">
    <property type="entry name" value="HYDROLASE, PUTATIVE (AFU_ORTHOLOGUE AFUA_2G14860)-RELATED"/>
    <property type="match status" value="1"/>
</dbReference>
<sequence length="416" mass="46568">MVAPKFIVTERTSPCSFVRQFPHGAKHEKATLQLAVKEYRPQKRGGSNGNAVTIIATHGNGFPKECFEPLWDDLLGAVSGFEIDSIWVADVANQGASYALNAEELGDDPNWIDHSLDLLLMINKFRDRMKAPLIGVGHSMGCGQLAYLASVHPRLFHSLVLIEPVMQPSHPPGPNSALFSSMRRERWESRAKAESQISRNGFFQSMDSRALKLFLEYALRDTPDGGVTLSTPKAQEAWSYVRSNFHPMSEDTAEGRLRERLLNPDPERGSSASKLMTMRPEMLPICEALPHIRPRTLYIYGEYSHINFDEMREYHVTQTGSGRGGSGGVNEGGVKEKVLKDCGHLCVFEEPSVIAEGVSVWLGEEMARWTKEIEFWDTIDTGKSKNGRKELSDKWMAVMKQDMSVKRPSTKDLAKL</sequence>
<gene>
    <name evidence="2" type="ORF">K460DRAFT_369670</name>
</gene>
<dbReference type="OrthoDB" id="94039at2759"/>
<dbReference type="PANTHER" id="PTHR43798">
    <property type="entry name" value="MONOACYLGLYCEROL LIPASE"/>
    <property type="match status" value="1"/>
</dbReference>
<protein>
    <submittedName>
        <fullName evidence="2">Alpha/beta-hydrolase</fullName>
    </submittedName>
</protein>
<evidence type="ECO:0000313" key="2">
    <source>
        <dbReference type="EMBL" id="KAF1841651.1"/>
    </source>
</evidence>
<dbReference type="InterPro" id="IPR029058">
    <property type="entry name" value="AB_hydrolase_fold"/>
</dbReference>
<keyword evidence="3" id="KW-1185">Reference proteome</keyword>
<dbReference type="InterPro" id="IPR050266">
    <property type="entry name" value="AB_hydrolase_sf"/>
</dbReference>